<dbReference type="SMART" id="SM00326">
    <property type="entry name" value="SH3"/>
    <property type="match status" value="2"/>
</dbReference>
<protein>
    <recommendedName>
        <fullName evidence="5">SH3 domain-containing protein</fullName>
    </recommendedName>
</protein>
<dbReference type="Proteomes" id="UP001487740">
    <property type="component" value="Unassembled WGS sequence"/>
</dbReference>
<evidence type="ECO:0000259" key="5">
    <source>
        <dbReference type="PROSITE" id="PS50002"/>
    </source>
</evidence>
<dbReference type="InterPro" id="IPR036028">
    <property type="entry name" value="SH3-like_dom_sf"/>
</dbReference>
<feature type="region of interest" description="Disordered" evidence="4">
    <location>
        <begin position="204"/>
        <end position="289"/>
    </location>
</feature>
<evidence type="ECO:0000256" key="3">
    <source>
        <dbReference type="SAM" id="Coils"/>
    </source>
</evidence>
<sequence>MFLVCCSRPKRYSFTPSYSFSLHRAPVPANPRQVLTKEPKSDSPDSNVTTPLNVQRREMVGRRCRVVFSYTPQHDDELPLCVGQTINVLQEVEEGWWKGVLDGQVGMFPSNFVEELAEDNNTKQPESCLENINNQLNVNGRGSPAADIKPNQVQDQKKEEGMKQEPVITSNTPATTTTTTTNGSAKILSLGGSSAFQPIHKAKDSLPKENGQLKNFRDLPHKLPPALEPKGEKVTSKTDKTRMNALERATGTSSDEKTKVENAAKTDHHNSTTTNHPHHPPPPQLPPKPVRELARVLFPYTAEHEDELELREGDIITVLCKELEDKGWWKGELAGNVGVFPDNFVELLSSEEVAKPPRPEKPAAVLAKKGSPSSSADSTPTSTLNKSGKEPLPSPIEKEPPPPLPEKKVSAPPPPEKKPTSQASHSVSEPHEGAPQPHHTISHPAMPKNTKKTALKDGSSLILDTDGEKLTHVTQNRPKGPSHRRPPSGLFKENDTPSQANGELSRSPSVPALNQPAHSRQAEVRIRPETSPRPDANPPVPWLQELGLKQKHKRLSGIIIPEGESSPPSAPAVSPKPAAKPAKPTVETTSTNMHVTNTATPTPKSKPSETPRLPTPDYEHKPFTPQPPPSKNKPLPAIPQPTESKRTALPSQDTKKLAPTPPSKESKKPVSTDSTAQVEDRIDALYKELLPKIRSLEERVEEQRKEQNRKMQSLMKELDDERKRRACMEVEVERLRKLVDAYAQV</sequence>
<dbReference type="EMBL" id="JARAKH010000030">
    <property type="protein sequence ID" value="KAK8387481.1"/>
    <property type="molecule type" value="Genomic_DNA"/>
</dbReference>
<keyword evidence="3" id="KW-0175">Coiled coil</keyword>
<organism evidence="6 7">
    <name type="scientific">Scylla paramamosain</name>
    <name type="common">Mud crab</name>
    <dbReference type="NCBI Taxonomy" id="85552"/>
    <lineage>
        <taxon>Eukaryota</taxon>
        <taxon>Metazoa</taxon>
        <taxon>Ecdysozoa</taxon>
        <taxon>Arthropoda</taxon>
        <taxon>Crustacea</taxon>
        <taxon>Multicrustacea</taxon>
        <taxon>Malacostraca</taxon>
        <taxon>Eumalacostraca</taxon>
        <taxon>Eucarida</taxon>
        <taxon>Decapoda</taxon>
        <taxon>Pleocyemata</taxon>
        <taxon>Brachyura</taxon>
        <taxon>Eubrachyura</taxon>
        <taxon>Portunoidea</taxon>
        <taxon>Portunidae</taxon>
        <taxon>Portuninae</taxon>
        <taxon>Scylla</taxon>
    </lineage>
</organism>
<name>A0AAW0TJB7_SCYPA</name>
<dbReference type="SUPFAM" id="SSF50044">
    <property type="entry name" value="SH3-domain"/>
    <property type="match status" value="2"/>
</dbReference>
<dbReference type="GO" id="GO:0016477">
    <property type="term" value="P:cell migration"/>
    <property type="evidence" value="ECO:0007669"/>
    <property type="project" value="TreeGrafter"/>
</dbReference>
<feature type="compositionally biased region" description="Basic and acidic residues" evidence="4">
    <location>
        <begin position="229"/>
        <end position="242"/>
    </location>
</feature>
<dbReference type="CDD" id="cd11875">
    <property type="entry name" value="SH3_CD2AP-like_3"/>
    <property type="match status" value="1"/>
</dbReference>
<feature type="coiled-coil region" evidence="3">
    <location>
        <begin position="686"/>
        <end position="738"/>
    </location>
</feature>
<evidence type="ECO:0000256" key="1">
    <source>
        <dbReference type="ARBA" id="ARBA00022443"/>
    </source>
</evidence>
<dbReference type="CDD" id="cd11874">
    <property type="entry name" value="SH3_CD2AP-like_2"/>
    <property type="match status" value="1"/>
</dbReference>
<dbReference type="PANTHER" id="PTHR14167:SF92">
    <property type="entry name" value="CIN85 AND CD2AP RELATED, ISOFORM J"/>
    <property type="match status" value="1"/>
</dbReference>
<dbReference type="Pfam" id="PF14604">
    <property type="entry name" value="SH3_9"/>
    <property type="match status" value="2"/>
</dbReference>
<feature type="region of interest" description="Disordered" evidence="4">
    <location>
        <begin position="156"/>
        <end position="185"/>
    </location>
</feature>
<feature type="compositionally biased region" description="Low complexity" evidence="4">
    <location>
        <begin position="598"/>
        <end position="611"/>
    </location>
</feature>
<dbReference type="PANTHER" id="PTHR14167">
    <property type="entry name" value="SH3 DOMAIN-CONTAINING"/>
    <property type="match status" value="1"/>
</dbReference>
<dbReference type="InterPro" id="IPR001452">
    <property type="entry name" value="SH3_domain"/>
</dbReference>
<keyword evidence="7" id="KW-1185">Reference proteome</keyword>
<reference evidence="6 7" key="1">
    <citation type="submission" date="2023-03" db="EMBL/GenBank/DDBJ databases">
        <title>High-quality genome of Scylla paramamosain provides insights in environmental adaptation.</title>
        <authorList>
            <person name="Zhang L."/>
        </authorList>
    </citation>
    <scope>NUCLEOTIDE SEQUENCE [LARGE SCALE GENOMIC DNA]</scope>
    <source>
        <strain evidence="6">LZ_2023a</strain>
        <tissue evidence="6">Muscle</tissue>
    </source>
</reference>
<evidence type="ECO:0000256" key="2">
    <source>
        <dbReference type="PROSITE-ProRule" id="PRU00192"/>
    </source>
</evidence>
<feature type="compositionally biased region" description="Polar residues" evidence="4">
    <location>
        <begin position="496"/>
        <end position="508"/>
    </location>
</feature>
<feature type="compositionally biased region" description="Pro residues" evidence="4">
    <location>
        <begin position="624"/>
        <end position="639"/>
    </location>
</feature>
<feature type="compositionally biased region" description="Basic and acidic residues" evidence="4">
    <location>
        <begin position="396"/>
        <end position="419"/>
    </location>
</feature>
<feature type="domain" description="SH3" evidence="5">
    <location>
        <begin position="289"/>
        <end position="350"/>
    </location>
</feature>
<feature type="compositionally biased region" description="Basic and acidic residues" evidence="4">
    <location>
        <begin position="254"/>
        <end position="270"/>
    </location>
</feature>
<dbReference type="Gene3D" id="2.30.30.40">
    <property type="entry name" value="SH3 Domains"/>
    <property type="match status" value="2"/>
</dbReference>
<proteinExistence type="predicted"/>
<dbReference type="PRINTS" id="PR00452">
    <property type="entry name" value="SH3DOMAIN"/>
</dbReference>
<accession>A0AAW0TJB7</accession>
<dbReference type="PROSITE" id="PS50002">
    <property type="entry name" value="SH3"/>
    <property type="match status" value="2"/>
</dbReference>
<comment type="caution">
    <text evidence="6">The sequence shown here is derived from an EMBL/GenBank/DDBJ whole genome shotgun (WGS) entry which is preliminary data.</text>
</comment>
<evidence type="ECO:0000256" key="4">
    <source>
        <dbReference type="SAM" id="MobiDB-lite"/>
    </source>
</evidence>
<evidence type="ECO:0000313" key="7">
    <source>
        <dbReference type="Proteomes" id="UP001487740"/>
    </source>
</evidence>
<dbReference type="AlphaFoldDB" id="A0AAW0TJB7"/>
<keyword evidence="1 2" id="KW-0728">SH3 domain</keyword>
<feature type="domain" description="SH3" evidence="5">
    <location>
        <begin position="59"/>
        <end position="118"/>
    </location>
</feature>
<dbReference type="InterPro" id="IPR050384">
    <property type="entry name" value="Endophilin_SH3RF"/>
</dbReference>
<feature type="region of interest" description="Disordered" evidence="4">
    <location>
        <begin position="351"/>
        <end position="679"/>
    </location>
</feature>
<dbReference type="GO" id="GO:0007015">
    <property type="term" value="P:actin filament organization"/>
    <property type="evidence" value="ECO:0007669"/>
    <property type="project" value="TreeGrafter"/>
</dbReference>
<feature type="compositionally biased region" description="Basic and acidic residues" evidence="4">
    <location>
        <begin position="520"/>
        <end position="532"/>
    </location>
</feature>
<feature type="compositionally biased region" description="Basic and acidic residues" evidence="4">
    <location>
        <begin position="352"/>
        <end position="361"/>
    </location>
</feature>
<evidence type="ECO:0000313" key="6">
    <source>
        <dbReference type="EMBL" id="KAK8387481.1"/>
    </source>
</evidence>
<feature type="compositionally biased region" description="Low complexity" evidence="4">
    <location>
        <begin position="371"/>
        <end position="383"/>
    </location>
</feature>
<feature type="compositionally biased region" description="Low complexity" evidence="4">
    <location>
        <begin position="556"/>
        <end position="589"/>
    </location>
</feature>
<gene>
    <name evidence="6" type="ORF">O3P69_018198</name>
</gene>